<accession>A0A4C1ZPE9</accession>
<dbReference type="Proteomes" id="UP000299102">
    <property type="component" value="Unassembled WGS sequence"/>
</dbReference>
<feature type="compositionally biased region" description="Low complexity" evidence="1">
    <location>
        <begin position="1"/>
        <end position="18"/>
    </location>
</feature>
<comment type="caution">
    <text evidence="2">The sequence shown here is derived from an EMBL/GenBank/DDBJ whole genome shotgun (WGS) entry which is preliminary data.</text>
</comment>
<evidence type="ECO:0000313" key="2">
    <source>
        <dbReference type="EMBL" id="GBP88769.1"/>
    </source>
</evidence>
<name>A0A4C1ZPE9_EUMVA</name>
<sequence length="96" mass="10980">NQDQEQSTTSTVTQVAQKSQEDTNCCFMSQDLIVKTVEETPLLTPELISSKLLFRPEPSPTSTERSWLDDLDKSLQEQVYHSEVLEYEVVARWVAC</sequence>
<dbReference type="EMBL" id="BGZK01001957">
    <property type="protein sequence ID" value="GBP88769.1"/>
    <property type="molecule type" value="Genomic_DNA"/>
</dbReference>
<keyword evidence="3" id="KW-1185">Reference proteome</keyword>
<organism evidence="2 3">
    <name type="scientific">Eumeta variegata</name>
    <name type="common">Bagworm moth</name>
    <name type="synonym">Eumeta japonica</name>
    <dbReference type="NCBI Taxonomy" id="151549"/>
    <lineage>
        <taxon>Eukaryota</taxon>
        <taxon>Metazoa</taxon>
        <taxon>Ecdysozoa</taxon>
        <taxon>Arthropoda</taxon>
        <taxon>Hexapoda</taxon>
        <taxon>Insecta</taxon>
        <taxon>Pterygota</taxon>
        <taxon>Neoptera</taxon>
        <taxon>Endopterygota</taxon>
        <taxon>Lepidoptera</taxon>
        <taxon>Glossata</taxon>
        <taxon>Ditrysia</taxon>
        <taxon>Tineoidea</taxon>
        <taxon>Psychidae</taxon>
        <taxon>Oiketicinae</taxon>
        <taxon>Eumeta</taxon>
    </lineage>
</organism>
<dbReference type="AlphaFoldDB" id="A0A4C1ZPE9"/>
<evidence type="ECO:0000256" key="1">
    <source>
        <dbReference type="SAM" id="MobiDB-lite"/>
    </source>
</evidence>
<gene>
    <name evidence="2" type="ORF">EVAR_65368_1</name>
</gene>
<feature type="non-terminal residue" evidence="2">
    <location>
        <position position="1"/>
    </location>
</feature>
<evidence type="ECO:0000313" key="3">
    <source>
        <dbReference type="Proteomes" id="UP000299102"/>
    </source>
</evidence>
<protein>
    <submittedName>
        <fullName evidence="2">Uncharacterized protein</fullName>
    </submittedName>
</protein>
<reference evidence="2 3" key="1">
    <citation type="journal article" date="2019" name="Commun. Biol.">
        <title>The bagworm genome reveals a unique fibroin gene that provides high tensile strength.</title>
        <authorList>
            <person name="Kono N."/>
            <person name="Nakamura H."/>
            <person name="Ohtoshi R."/>
            <person name="Tomita M."/>
            <person name="Numata K."/>
            <person name="Arakawa K."/>
        </authorList>
    </citation>
    <scope>NUCLEOTIDE SEQUENCE [LARGE SCALE GENOMIC DNA]</scope>
</reference>
<feature type="region of interest" description="Disordered" evidence="1">
    <location>
        <begin position="1"/>
        <end position="20"/>
    </location>
</feature>
<proteinExistence type="predicted"/>